<dbReference type="SUPFAM" id="SSF47336">
    <property type="entry name" value="ACP-like"/>
    <property type="match status" value="1"/>
</dbReference>
<dbReference type="Proteomes" id="UP000664277">
    <property type="component" value="Unassembled WGS sequence"/>
</dbReference>
<feature type="domain" description="Carrier" evidence="1">
    <location>
        <begin position="1"/>
        <end position="42"/>
    </location>
</feature>
<dbReference type="AlphaFoldDB" id="A0A8J7TKM2"/>
<gene>
    <name evidence="2" type="ORF">J0M35_01770</name>
</gene>
<dbReference type="PROSITE" id="PS50075">
    <property type="entry name" value="CARRIER"/>
    <property type="match status" value="1"/>
</dbReference>
<name>A0A8J7TKM2_9BACT</name>
<evidence type="ECO:0000313" key="2">
    <source>
        <dbReference type="EMBL" id="MBN8659061.1"/>
    </source>
</evidence>
<accession>A0A8J7TKM2</accession>
<comment type="caution">
    <text evidence="2">The sequence shown here is derived from an EMBL/GenBank/DDBJ whole genome shotgun (WGS) entry which is preliminary data.</text>
</comment>
<dbReference type="Gene3D" id="1.10.1200.10">
    <property type="entry name" value="ACP-like"/>
    <property type="match status" value="1"/>
</dbReference>
<organism evidence="2 3">
    <name type="scientific">Candidatus Obscuribacter phosphatis</name>
    <dbReference type="NCBI Taxonomy" id="1906157"/>
    <lineage>
        <taxon>Bacteria</taxon>
        <taxon>Bacillati</taxon>
        <taxon>Candidatus Melainabacteria</taxon>
        <taxon>Candidatus Obscuribacterales</taxon>
        <taxon>Candidatus Obscuribacteraceae</taxon>
        <taxon>Candidatus Obscuribacter</taxon>
    </lineage>
</organism>
<dbReference type="InterPro" id="IPR009081">
    <property type="entry name" value="PP-bd_ACP"/>
</dbReference>
<proteinExistence type="predicted"/>
<reference evidence="2" key="1">
    <citation type="submission" date="2021-02" db="EMBL/GenBank/DDBJ databases">
        <title>Genome-Resolved Metagenomics of a Microbial Community Performing Photosynthetic Biological Nutrient Removal.</title>
        <authorList>
            <person name="Mcdaniel E.A."/>
        </authorList>
    </citation>
    <scope>NUCLEOTIDE SEQUENCE</scope>
    <source>
        <strain evidence="2">UWPOB_OBS1</strain>
    </source>
</reference>
<evidence type="ECO:0000259" key="1">
    <source>
        <dbReference type="PROSITE" id="PS50075"/>
    </source>
</evidence>
<dbReference type="InterPro" id="IPR036736">
    <property type="entry name" value="ACP-like_sf"/>
</dbReference>
<evidence type="ECO:0000313" key="3">
    <source>
        <dbReference type="Proteomes" id="UP000664277"/>
    </source>
</evidence>
<protein>
    <recommendedName>
        <fullName evidence="1">Carrier domain-containing protein</fullName>
    </recommendedName>
</protein>
<sequence>MGLESVELVIAIEEEFGLDIPDRDAERMITVGDVYEWLRIRLSTADPRACLTQRVFYKLRRALIENYKLERYTVAPDTRLTDLLSLQDVEEGWPFLQMFIDLKTPPFKVANEFLGYRLSEESLTMRELVQSLIKLNDEALSPQHESEKEIWDRLVRVFVGQLNVRPEEVIMGASIARDLGVD</sequence>
<dbReference type="EMBL" id="JAFLCK010000001">
    <property type="protein sequence ID" value="MBN8659061.1"/>
    <property type="molecule type" value="Genomic_DNA"/>
</dbReference>